<evidence type="ECO:0000313" key="2">
    <source>
        <dbReference type="EMBL" id="KAL2518235.1"/>
    </source>
</evidence>
<dbReference type="InterPro" id="IPR004332">
    <property type="entry name" value="Transposase_MuDR"/>
</dbReference>
<dbReference type="PANTHER" id="PTHR31973">
    <property type="entry name" value="POLYPROTEIN, PUTATIVE-RELATED"/>
    <property type="match status" value="1"/>
</dbReference>
<sequence length="426" mass="49394">MDDINVLIYYDGRWDNYCYYKNYSVVGIVIPIDYSYVVLDDLIMKELKRDRAHYDMTIQYQVVANRPLIRISGDSSVSFYKGIKKNESDLMKFLLYVDINLILCIYDNRMALDTVMMARDTLESTLNMRATYYDKGTIDISMNLKLPTIEEMGLEISQHETCDDEIIKESDSNVVCQPSIESITVNAIFKNKELLTRSLALHAIHYRYQVRVYKSDKSEYVLKCVDGKCEWGIRCSIIGRSAMFKIRKIKNNHTCSLDIVLDYHKQATCSFIASCIKYKFTSTRMVYTLADAVRDMMKTYGVSISYDKAWKSHERALELVRGDPEKSYTTLPAHFFMIEQSNQGSYTRIETNECDRLLFSFIALRASIEGWKYCKPIIVVDATFLTSSYGGTLFTAFTQDANNNIFMDQVLVVDVWRERLFEISSI</sequence>
<name>A0ABD1TZT4_9LAMI</name>
<keyword evidence="3" id="KW-1185">Reference proteome</keyword>
<dbReference type="EMBL" id="JBFOLK010000004">
    <property type="protein sequence ID" value="KAL2518235.1"/>
    <property type="molecule type" value="Genomic_DNA"/>
</dbReference>
<comment type="caution">
    <text evidence="2">The sequence shown here is derived from an EMBL/GenBank/DDBJ whole genome shotgun (WGS) entry which is preliminary data.</text>
</comment>
<evidence type="ECO:0000259" key="1">
    <source>
        <dbReference type="Pfam" id="PF03108"/>
    </source>
</evidence>
<dbReference type="PANTHER" id="PTHR31973:SF113">
    <property type="entry name" value="PROTEIN FAR1-RELATED SEQUENCE 5-LIKE"/>
    <property type="match status" value="1"/>
</dbReference>
<accession>A0ABD1TZT4</accession>
<protein>
    <submittedName>
        <fullName evidence="2">MuDR family transposase</fullName>
    </submittedName>
</protein>
<evidence type="ECO:0000313" key="3">
    <source>
        <dbReference type="Proteomes" id="UP001604336"/>
    </source>
</evidence>
<proteinExistence type="predicted"/>
<dbReference type="Proteomes" id="UP001604336">
    <property type="component" value="Unassembled WGS sequence"/>
</dbReference>
<feature type="domain" description="Transposase MuDR plant" evidence="1">
    <location>
        <begin position="188"/>
        <end position="244"/>
    </location>
</feature>
<reference evidence="3" key="1">
    <citation type="submission" date="2024-07" db="EMBL/GenBank/DDBJ databases">
        <title>Two chromosome-level genome assemblies of Korean endemic species Abeliophyllum distichum and Forsythia ovata (Oleaceae).</title>
        <authorList>
            <person name="Jang H."/>
        </authorList>
    </citation>
    <scope>NUCLEOTIDE SEQUENCE [LARGE SCALE GENOMIC DNA]</scope>
</reference>
<dbReference type="AlphaFoldDB" id="A0ABD1TZT4"/>
<gene>
    <name evidence="2" type="ORF">Adt_14482</name>
</gene>
<organism evidence="2 3">
    <name type="scientific">Abeliophyllum distichum</name>
    <dbReference type="NCBI Taxonomy" id="126358"/>
    <lineage>
        <taxon>Eukaryota</taxon>
        <taxon>Viridiplantae</taxon>
        <taxon>Streptophyta</taxon>
        <taxon>Embryophyta</taxon>
        <taxon>Tracheophyta</taxon>
        <taxon>Spermatophyta</taxon>
        <taxon>Magnoliopsida</taxon>
        <taxon>eudicotyledons</taxon>
        <taxon>Gunneridae</taxon>
        <taxon>Pentapetalae</taxon>
        <taxon>asterids</taxon>
        <taxon>lamiids</taxon>
        <taxon>Lamiales</taxon>
        <taxon>Oleaceae</taxon>
        <taxon>Forsythieae</taxon>
        <taxon>Abeliophyllum</taxon>
    </lineage>
</organism>
<dbReference type="Pfam" id="PF03108">
    <property type="entry name" value="DBD_Tnp_Mut"/>
    <property type="match status" value="1"/>
</dbReference>